<gene>
    <name evidence="2" type="ORF">P879_02765</name>
</gene>
<proteinExistence type="predicted"/>
<evidence type="ECO:0000256" key="1">
    <source>
        <dbReference type="SAM" id="MobiDB-lite"/>
    </source>
</evidence>
<feature type="compositionally biased region" description="Basic and acidic residues" evidence="1">
    <location>
        <begin position="1"/>
        <end position="10"/>
    </location>
</feature>
<evidence type="ECO:0000313" key="2">
    <source>
        <dbReference type="EMBL" id="KAF8571086.1"/>
    </source>
</evidence>
<accession>A0A8T0DUR8</accession>
<feature type="region of interest" description="Disordered" evidence="1">
    <location>
        <begin position="194"/>
        <end position="217"/>
    </location>
</feature>
<feature type="region of interest" description="Disordered" evidence="1">
    <location>
        <begin position="1"/>
        <end position="59"/>
    </location>
</feature>
<organism evidence="2 3">
    <name type="scientific">Paragonimus westermani</name>
    <dbReference type="NCBI Taxonomy" id="34504"/>
    <lineage>
        <taxon>Eukaryota</taxon>
        <taxon>Metazoa</taxon>
        <taxon>Spiralia</taxon>
        <taxon>Lophotrochozoa</taxon>
        <taxon>Platyhelminthes</taxon>
        <taxon>Trematoda</taxon>
        <taxon>Digenea</taxon>
        <taxon>Plagiorchiida</taxon>
        <taxon>Troglotremata</taxon>
        <taxon>Troglotrematidae</taxon>
        <taxon>Paragonimus</taxon>
    </lineage>
</organism>
<sequence>MPETNLKEPDTQPQACERPVGKSQYSTVSHCQSHSGRHGTSAYRHEKRDVSRRNGNTFSFNPTRPQACLLSSESQTVQWTTLCDQINNSAENEDTQNAEPTARHNLELPTELTQIPFSEIRAAQPAKLSLLTARSFGNRKSLPGLTSDCSKPAEYTLPEPEHSKQISNDKCKVLSNLEEKDTSAIETANLLSNGQPKMEHNETDNAPNVSDKSACSGKISPTTVDYKERRRKTVETKAAEEWEMILAMTEEAALERRDHHNGL</sequence>
<name>A0A8T0DUR8_9TREM</name>
<keyword evidence="3" id="KW-1185">Reference proteome</keyword>
<protein>
    <submittedName>
        <fullName evidence="2">Uncharacterized protein</fullName>
    </submittedName>
</protein>
<comment type="caution">
    <text evidence="2">The sequence shown here is derived from an EMBL/GenBank/DDBJ whole genome shotgun (WGS) entry which is preliminary data.</text>
</comment>
<feature type="compositionally biased region" description="Basic and acidic residues" evidence="1">
    <location>
        <begin position="43"/>
        <end position="52"/>
    </location>
</feature>
<dbReference type="EMBL" id="JTDF01000714">
    <property type="protein sequence ID" value="KAF8571086.1"/>
    <property type="molecule type" value="Genomic_DNA"/>
</dbReference>
<feature type="compositionally biased region" description="Polar residues" evidence="1">
    <location>
        <begin position="23"/>
        <end position="34"/>
    </location>
</feature>
<dbReference type="AlphaFoldDB" id="A0A8T0DUR8"/>
<feature type="compositionally biased region" description="Polar residues" evidence="1">
    <location>
        <begin position="204"/>
        <end position="217"/>
    </location>
</feature>
<evidence type="ECO:0000313" key="3">
    <source>
        <dbReference type="Proteomes" id="UP000699462"/>
    </source>
</evidence>
<dbReference type="Proteomes" id="UP000699462">
    <property type="component" value="Unassembled WGS sequence"/>
</dbReference>
<reference evidence="2 3" key="1">
    <citation type="submission" date="2019-07" db="EMBL/GenBank/DDBJ databases">
        <title>Annotation for the trematode Paragonimus westermani.</title>
        <authorList>
            <person name="Choi Y.-J."/>
        </authorList>
    </citation>
    <scope>NUCLEOTIDE SEQUENCE [LARGE SCALE GENOMIC DNA]</scope>
    <source>
        <strain evidence="2">180907_Pwestermani</strain>
    </source>
</reference>